<proteinExistence type="predicted"/>
<evidence type="ECO:0000313" key="1">
    <source>
        <dbReference type="EMBL" id="GAA4711481.1"/>
    </source>
</evidence>
<dbReference type="PANTHER" id="PTHR30469:SF33">
    <property type="entry name" value="SLR1207 PROTEIN"/>
    <property type="match status" value="1"/>
</dbReference>
<gene>
    <name evidence="1" type="ORF">GCM10023215_62240</name>
</gene>
<evidence type="ECO:0000313" key="2">
    <source>
        <dbReference type="Proteomes" id="UP001500325"/>
    </source>
</evidence>
<accession>A0ABP8XR15</accession>
<comment type="caution">
    <text evidence="1">The sequence shown here is derived from an EMBL/GenBank/DDBJ whole genome shotgun (WGS) entry which is preliminary data.</text>
</comment>
<dbReference type="Gene3D" id="2.40.30.170">
    <property type="match status" value="1"/>
</dbReference>
<keyword evidence="2" id="KW-1185">Reference proteome</keyword>
<reference evidence="2" key="1">
    <citation type="journal article" date="2019" name="Int. J. Syst. Evol. Microbiol.">
        <title>The Global Catalogue of Microorganisms (GCM) 10K type strain sequencing project: providing services to taxonomists for standard genome sequencing and annotation.</title>
        <authorList>
            <consortium name="The Broad Institute Genomics Platform"/>
            <consortium name="The Broad Institute Genome Sequencing Center for Infectious Disease"/>
            <person name="Wu L."/>
            <person name="Ma J."/>
        </authorList>
    </citation>
    <scope>NUCLEOTIDE SEQUENCE [LARGE SCALE GENOMIC DNA]</scope>
    <source>
        <strain evidence="2">JCM 18055</strain>
    </source>
</reference>
<sequence>MQPNQRVDVTVDAVPDLTSPGTVVAVAPTADQISGVVSYYATIVLTQVDPQLKDGQTAQADVLTRTVADVLRVPAAAVRQENGRSVVSLPGSDGRPVTREFTPGLVGDRFTEVRAGLDEGQQVLLPQATVEATANGGGGPRGN</sequence>
<name>A0ABP8XR15_9PSEU</name>
<dbReference type="EMBL" id="BAABIC010000032">
    <property type="protein sequence ID" value="GAA4711481.1"/>
    <property type="molecule type" value="Genomic_DNA"/>
</dbReference>
<dbReference type="Proteomes" id="UP001500325">
    <property type="component" value="Unassembled WGS sequence"/>
</dbReference>
<organism evidence="1 2">
    <name type="scientific">Pseudonocardia yuanmonensis</name>
    <dbReference type="NCBI Taxonomy" id="1095914"/>
    <lineage>
        <taxon>Bacteria</taxon>
        <taxon>Bacillati</taxon>
        <taxon>Actinomycetota</taxon>
        <taxon>Actinomycetes</taxon>
        <taxon>Pseudonocardiales</taxon>
        <taxon>Pseudonocardiaceae</taxon>
        <taxon>Pseudonocardia</taxon>
    </lineage>
</organism>
<protein>
    <recommendedName>
        <fullName evidence="3">HlyD family secretion protein</fullName>
    </recommendedName>
</protein>
<dbReference type="Gene3D" id="2.40.420.20">
    <property type="match status" value="1"/>
</dbReference>
<evidence type="ECO:0008006" key="3">
    <source>
        <dbReference type="Google" id="ProtNLM"/>
    </source>
</evidence>
<dbReference type="PANTHER" id="PTHR30469">
    <property type="entry name" value="MULTIDRUG RESISTANCE PROTEIN MDTA"/>
    <property type="match status" value="1"/>
</dbReference>